<name>A0A150KI98_HEYCO</name>
<feature type="transmembrane region" description="Helical" evidence="1">
    <location>
        <begin position="34"/>
        <end position="55"/>
    </location>
</feature>
<reference evidence="2 3" key="1">
    <citation type="submission" date="2016-01" db="EMBL/GenBank/DDBJ databases">
        <title>Genome Sequences of Twelve Sporeforming Bacillus Species Isolated from Foods.</title>
        <authorList>
            <person name="Berendsen E.M."/>
            <person name="Wells-Bennik M.H."/>
            <person name="Krawcyk A.O."/>
            <person name="De Jong A."/>
            <person name="Holsappel S."/>
            <person name="Eijlander R.T."/>
            <person name="Kuipers O.P."/>
        </authorList>
    </citation>
    <scope>NUCLEOTIDE SEQUENCE [LARGE SCALE GENOMIC DNA]</scope>
    <source>
        <strain evidence="2 3">B4099</strain>
    </source>
</reference>
<keyword evidence="1" id="KW-1133">Transmembrane helix</keyword>
<dbReference type="AlphaFoldDB" id="A0A150KI98"/>
<dbReference type="EMBL" id="LQYI01000009">
    <property type="protein sequence ID" value="KYC73242.1"/>
    <property type="molecule type" value="Genomic_DNA"/>
</dbReference>
<accession>A0A150KI98</accession>
<sequence length="57" mass="6972">MLKKAMVFYKKFLKIYFSPYVSVYKILFQKKWKSVPFVTSDVLPSIFLFYIFLFVEN</sequence>
<protein>
    <submittedName>
        <fullName evidence="2">Uncharacterized protein</fullName>
    </submittedName>
</protein>
<evidence type="ECO:0000313" key="3">
    <source>
        <dbReference type="Proteomes" id="UP000075304"/>
    </source>
</evidence>
<keyword evidence="1" id="KW-0472">Membrane</keyword>
<keyword evidence="1" id="KW-0812">Transmembrane</keyword>
<comment type="caution">
    <text evidence="2">The sequence shown here is derived from an EMBL/GenBank/DDBJ whole genome shotgun (WGS) entry which is preliminary data.</text>
</comment>
<proteinExistence type="predicted"/>
<evidence type="ECO:0000256" key="1">
    <source>
        <dbReference type="SAM" id="Phobius"/>
    </source>
</evidence>
<evidence type="ECO:0000313" key="2">
    <source>
        <dbReference type="EMBL" id="KYC73242.1"/>
    </source>
</evidence>
<organism evidence="2 3">
    <name type="scientific">Heyndrickxia coagulans</name>
    <name type="common">Weizmannia coagulans</name>
    <dbReference type="NCBI Taxonomy" id="1398"/>
    <lineage>
        <taxon>Bacteria</taxon>
        <taxon>Bacillati</taxon>
        <taxon>Bacillota</taxon>
        <taxon>Bacilli</taxon>
        <taxon>Bacillales</taxon>
        <taxon>Bacillaceae</taxon>
        <taxon>Heyndrickxia</taxon>
    </lineage>
</organism>
<gene>
    <name evidence="2" type="ORF">B4099_1966</name>
</gene>
<dbReference type="Proteomes" id="UP000075304">
    <property type="component" value="Unassembled WGS sequence"/>
</dbReference>